<protein>
    <submittedName>
        <fullName evidence="3">Uncharacterized protein</fullName>
    </submittedName>
</protein>
<dbReference type="AlphaFoldDB" id="A0AAV4SEZ5"/>
<proteinExistence type="predicted"/>
<keyword evidence="2" id="KW-0812">Transmembrane</keyword>
<reference evidence="3 4" key="1">
    <citation type="submission" date="2021-06" db="EMBL/GenBank/DDBJ databases">
        <title>Caerostris darwini draft genome.</title>
        <authorList>
            <person name="Kono N."/>
            <person name="Arakawa K."/>
        </authorList>
    </citation>
    <scope>NUCLEOTIDE SEQUENCE [LARGE SCALE GENOMIC DNA]</scope>
</reference>
<organism evidence="3 4">
    <name type="scientific">Caerostris darwini</name>
    <dbReference type="NCBI Taxonomy" id="1538125"/>
    <lineage>
        <taxon>Eukaryota</taxon>
        <taxon>Metazoa</taxon>
        <taxon>Ecdysozoa</taxon>
        <taxon>Arthropoda</taxon>
        <taxon>Chelicerata</taxon>
        <taxon>Arachnida</taxon>
        <taxon>Araneae</taxon>
        <taxon>Araneomorphae</taxon>
        <taxon>Entelegynae</taxon>
        <taxon>Araneoidea</taxon>
        <taxon>Araneidae</taxon>
        <taxon>Caerostris</taxon>
    </lineage>
</organism>
<keyword evidence="2" id="KW-1133">Transmembrane helix</keyword>
<feature type="region of interest" description="Disordered" evidence="1">
    <location>
        <begin position="241"/>
        <end position="263"/>
    </location>
</feature>
<evidence type="ECO:0000256" key="1">
    <source>
        <dbReference type="SAM" id="MobiDB-lite"/>
    </source>
</evidence>
<evidence type="ECO:0000313" key="4">
    <source>
        <dbReference type="Proteomes" id="UP001054837"/>
    </source>
</evidence>
<accession>A0AAV4SEZ5</accession>
<feature type="transmembrane region" description="Helical" evidence="2">
    <location>
        <begin position="349"/>
        <end position="370"/>
    </location>
</feature>
<keyword evidence="4" id="KW-1185">Reference proteome</keyword>
<sequence>MLHMDQGSRPDNCQLFYFLHASHEDFQINSNFRVGWMFMSLLIAAKLAGAAESKKQITSHKISSMSHIPWNMLLDPNYTSHKKNSALNHTYKHSLDTTSLDTSTLHPHHSYNVLKEPTSSVGHYATPLPTQYSPNYNTQKNQLFYPSKTKSQQIEYSQFTAPVPSRPVEQIVFPSIPSYQTMRPQIRQKQTSYPLQNSKFTGQVTRKDQKKKQTIRKPTDYFDADDNDYMDSYYEDYDFTSNNEKSAYKPPKRQSHTYYPNLKGGASYGKPSYSATSPDYYSQYPPNKHYGEPDHSYYNDDGYGIPGYPTKTDYYEPQGGYDYDPHIDEKYEGAYPYLNKKKGSKYGPLAFALGLLPLGLLLASLVPTVVTIPVTTAVATGRRRKRSVTFINPALDIISSYNMSSLEDPMCMNRIFCEVVKNGKQESSSIVQKFYYKLAYLLDEKIADFIGIKNLILAVRNNRCQEFRCNANRKSFNNIPAKTDASTEKT</sequence>
<keyword evidence="2" id="KW-0472">Membrane</keyword>
<feature type="region of interest" description="Disordered" evidence="1">
    <location>
        <begin position="201"/>
        <end position="227"/>
    </location>
</feature>
<dbReference type="Proteomes" id="UP001054837">
    <property type="component" value="Unassembled WGS sequence"/>
</dbReference>
<gene>
    <name evidence="3" type="primary">AVEN_48837_1</name>
    <name evidence="3" type="ORF">CDAR_435281</name>
</gene>
<evidence type="ECO:0000313" key="3">
    <source>
        <dbReference type="EMBL" id="GIY32938.1"/>
    </source>
</evidence>
<name>A0AAV4SEZ5_9ARAC</name>
<evidence type="ECO:0000256" key="2">
    <source>
        <dbReference type="SAM" id="Phobius"/>
    </source>
</evidence>
<comment type="caution">
    <text evidence="3">The sequence shown here is derived from an EMBL/GenBank/DDBJ whole genome shotgun (WGS) entry which is preliminary data.</text>
</comment>
<dbReference type="EMBL" id="BPLQ01007882">
    <property type="protein sequence ID" value="GIY32938.1"/>
    <property type="molecule type" value="Genomic_DNA"/>
</dbReference>